<evidence type="ECO:0000313" key="4">
    <source>
        <dbReference type="EMBL" id="HIU22126.1"/>
    </source>
</evidence>
<dbReference type="PANTHER" id="PTHR33175:SF3">
    <property type="entry name" value="DNA-BINDING PROTEIN HU-BETA"/>
    <property type="match status" value="1"/>
</dbReference>
<sequence>MTKTLLVDYIAEETGLTKADSARALEAMMNGIVKGLKEDGKVTLTGFCTFTAVKKAAKTGRNPRTGEAVQIPARVAATIKAGSKLKEALN</sequence>
<dbReference type="EMBL" id="DVML01000007">
    <property type="protein sequence ID" value="HIU22126.1"/>
    <property type="molecule type" value="Genomic_DNA"/>
</dbReference>
<dbReference type="GO" id="GO:0003677">
    <property type="term" value="F:DNA binding"/>
    <property type="evidence" value="ECO:0007669"/>
    <property type="project" value="UniProtKB-KW"/>
</dbReference>
<dbReference type="SUPFAM" id="SSF47729">
    <property type="entry name" value="IHF-like DNA-binding proteins"/>
    <property type="match status" value="1"/>
</dbReference>
<dbReference type="GO" id="GO:0030261">
    <property type="term" value="P:chromosome condensation"/>
    <property type="evidence" value="ECO:0007669"/>
    <property type="project" value="UniProtKB-KW"/>
</dbReference>
<name>A0A9D1HT23_9BACT</name>
<dbReference type="AlphaFoldDB" id="A0A9D1HT23"/>
<dbReference type="Proteomes" id="UP000824087">
    <property type="component" value="Unassembled WGS sequence"/>
</dbReference>
<dbReference type="PRINTS" id="PR01727">
    <property type="entry name" value="DNABINDINGHU"/>
</dbReference>
<dbReference type="GO" id="GO:0030527">
    <property type="term" value="F:structural constituent of chromatin"/>
    <property type="evidence" value="ECO:0007669"/>
    <property type="project" value="InterPro"/>
</dbReference>
<dbReference type="Pfam" id="PF00216">
    <property type="entry name" value="Bac_DNA_binding"/>
    <property type="match status" value="1"/>
</dbReference>
<protein>
    <submittedName>
        <fullName evidence="4">HU family DNA-binding protein</fullName>
    </submittedName>
</protein>
<dbReference type="InterPro" id="IPR000119">
    <property type="entry name" value="Hist_DNA-bd"/>
</dbReference>
<dbReference type="InterPro" id="IPR010992">
    <property type="entry name" value="IHF-like_DNA-bd_dom_sf"/>
</dbReference>
<dbReference type="Gene3D" id="4.10.520.10">
    <property type="entry name" value="IHF-like DNA-binding proteins"/>
    <property type="match status" value="1"/>
</dbReference>
<keyword evidence="2 4" id="KW-0238">DNA-binding</keyword>
<comment type="similarity">
    <text evidence="3">Belongs to the bacterial histone-like protein family.</text>
</comment>
<proteinExistence type="inferred from homology"/>
<evidence type="ECO:0000256" key="2">
    <source>
        <dbReference type="ARBA" id="ARBA00023125"/>
    </source>
</evidence>
<evidence type="ECO:0000313" key="5">
    <source>
        <dbReference type="Proteomes" id="UP000824087"/>
    </source>
</evidence>
<dbReference type="GO" id="GO:0005829">
    <property type="term" value="C:cytosol"/>
    <property type="evidence" value="ECO:0007669"/>
    <property type="project" value="TreeGrafter"/>
</dbReference>
<dbReference type="SMART" id="SM00411">
    <property type="entry name" value="BHL"/>
    <property type="match status" value="1"/>
</dbReference>
<evidence type="ECO:0000256" key="3">
    <source>
        <dbReference type="RuleBase" id="RU003939"/>
    </source>
</evidence>
<reference evidence="4" key="1">
    <citation type="submission" date="2020-10" db="EMBL/GenBank/DDBJ databases">
        <authorList>
            <person name="Gilroy R."/>
        </authorList>
    </citation>
    <scope>NUCLEOTIDE SEQUENCE</scope>
    <source>
        <strain evidence="4">CHK197-8231</strain>
    </source>
</reference>
<dbReference type="PANTHER" id="PTHR33175">
    <property type="entry name" value="DNA-BINDING PROTEIN HU"/>
    <property type="match status" value="1"/>
</dbReference>
<keyword evidence="1" id="KW-0226">DNA condensation</keyword>
<comment type="caution">
    <text evidence="4">The sequence shown here is derived from an EMBL/GenBank/DDBJ whole genome shotgun (WGS) entry which is preliminary data.</text>
</comment>
<dbReference type="CDD" id="cd13831">
    <property type="entry name" value="HU"/>
    <property type="match status" value="1"/>
</dbReference>
<reference evidence="4" key="2">
    <citation type="journal article" date="2021" name="PeerJ">
        <title>Extensive microbial diversity within the chicken gut microbiome revealed by metagenomics and culture.</title>
        <authorList>
            <person name="Gilroy R."/>
            <person name="Ravi A."/>
            <person name="Getino M."/>
            <person name="Pursley I."/>
            <person name="Horton D.L."/>
            <person name="Alikhan N.F."/>
            <person name="Baker D."/>
            <person name="Gharbi K."/>
            <person name="Hall N."/>
            <person name="Watson M."/>
            <person name="Adriaenssens E.M."/>
            <person name="Foster-Nyarko E."/>
            <person name="Jarju S."/>
            <person name="Secka A."/>
            <person name="Antonio M."/>
            <person name="Oren A."/>
            <person name="Chaudhuri R.R."/>
            <person name="La Ragione R."/>
            <person name="Hildebrand F."/>
            <person name="Pallen M.J."/>
        </authorList>
    </citation>
    <scope>NUCLEOTIDE SEQUENCE</scope>
    <source>
        <strain evidence="4">CHK197-8231</strain>
    </source>
</reference>
<accession>A0A9D1HT23</accession>
<evidence type="ECO:0000256" key="1">
    <source>
        <dbReference type="ARBA" id="ARBA00023067"/>
    </source>
</evidence>
<organism evidence="4 5">
    <name type="scientific">Candidatus Fimihabitans intestinipullorum</name>
    <dbReference type="NCBI Taxonomy" id="2840820"/>
    <lineage>
        <taxon>Bacteria</taxon>
        <taxon>Bacillati</taxon>
        <taxon>Mycoplasmatota</taxon>
        <taxon>Mycoplasmatota incertae sedis</taxon>
        <taxon>Candidatus Fimihabitans</taxon>
    </lineage>
</organism>
<gene>
    <name evidence="4" type="ORF">IAD49_00945</name>
</gene>